<organism evidence="3 4">
    <name type="scientific">Pisolithus microcarpus 441</name>
    <dbReference type="NCBI Taxonomy" id="765257"/>
    <lineage>
        <taxon>Eukaryota</taxon>
        <taxon>Fungi</taxon>
        <taxon>Dikarya</taxon>
        <taxon>Basidiomycota</taxon>
        <taxon>Agaricomycotina</taxon>
        <taxon>Agaricomycetes</taxon>
        <taxon>Agaricomycetidae</taxon>
        <taxon>Boletales</taxon>
        <taxon>Sclerodermatineae</taxon>
        <taxon>Pisolithaceae</taxon>
        <taxon>Pisolithus</taxon>
    </lineage>
</organism>
<evidence type="ECO:0000256" key="1">
    <source>
        <dbReference type="SAM" id="MobiDB-lite"/>
    </source>
</evidence>
<proteinExistence type="predicted"/>
<dbReference type="AlphaFoldDB" id="A0A0C9YMB6"/>
<dbReference type="InterPro" id="IPR049233">
    <property type="entry name" value="DUF6830"/>
</dbReference>
<reference evidence="4" key="2">
    <citation type="submission" date="2015-01" db="EMBL/GenBank/DDBJ databases">
        <title>Evolutionary Origins and Diversification of the Mycorrhizal Mutualists.</title>
        <authorList>
            <consortium name="DOE Joint Genome Institute"/>
            <consortium name="Mycorrhizal Genomics Consortium"/>
            <person name="Kohler A."/>
            <person name="Kuo A."/>
            <person name="Nagy L.G."/>
            <person name="Floudas D."/>
            <person name="Copeland A."/>
            <person name="Barry K.W."/>
            <person name="Cichocki N."/>
            <person name="Veneault-Fourrey C."/>
            <person name="LaButti K."/>
            <person name="Lindquist E.A."/>
            <person name="Lipzen A."/>
            <person name="Lundell T."/>
            <person name="Morin E."/>
            <person name="Murat C."/>
            <person name="Riley R."/>
            <person name="Ohm R."/>
            <person name="Sun H."/>
            <person name="Tunlid A."/>
            <person name="Henrissat B."/>
            <person name="Grigoriev I.V."/>
            <person name="Hibbett D.S."/>
            <person name="Martin F."/>
        </authorList>
    </citation>
    <scope>NUCLEOTIDE SEQUENCE [LARGE SCALE GENOMIC DNA]</scope>
    <source>
        <strain evidence="4">441</strain>
    </source>
</reference>
<dbReference type="EMBL" id="KN833817">
    <property type="protein sequence ID" value="KIK17896.1"/>
    <property type="molecule type" value="Genomic_DNA"/>
</dbReference>
<dbReference type="OrthoDB" id="3232986at2759"/>
<protein>
    <recommendedName>
        <fullName evidence="2">DUF6830 domain-containing protein</fullName>
    </recommendedName>
</protein>
<name>A0A0C9YMB6_9AGAM</name>
<gene>
    <name evidence="3" type="ORF">PISMIDRAFT_14783</name>
</gene>
<evidence type="ECO:0000259" key="2">
    <source>
        <dbReference type="Pfam" id="PF20722"/>
    </source>
</evidence>
<dbReference type="STRING" id="765257.A0A0C9YMB6"/>
<evidence type="ECO:0000313" key="3">
    <source>
        <dbReference type="EMBL" id="KIK17896.1"/>
    </source>
</evidence>
<keyword evidence="4" id="KW-1185">Reference proteome</keyword>
<dbReference type="Pfam" id="PF20722">
    <property type="entry name" value="DUF6830"/>
    <property type="match status" value="1"/>
</dbReference>
<accession>A0A0C9YMB6</accession>
<dbReference type="HOGENOM" id="CLU_006344_9_3_1"/>
<reference evidence="3 4" key="1">
    <citation type="submission" date="2014-04" db="EMBL/GenBank/DDBJ databases">
        <authorList>
            <consortium name="DOE Joint Genome Institute"/>
            <person name="Kuo A."/>
            <person name="Kohler A."/>
            <person name="Costa M.D."/>
            <person name="Nagy L.G."/>
            <person name="Floudas D."/>
            <person name="Copeland A."/>
            <person name="Barry K.W."/>
            <person name="Cichocki N."/>
            <person name="Veneault-Fourrey C."/>
            <person name="LaButti K."/>
            <person name="Lindquist E.A."/>
            <person name="Lipzen A."/>
            <person name="Lundell T."/>
            <person name="Morin E."/>
            <person name="Murat C."/>
            <person name="Sun H."/>
            <person name="Tunlid A."/>
            <person name="Henrissat B."/>
            <person name="Grigoriev I.V."/>
            <person name="Hibbett D.S."/>
            <person name="Martin F."/>
            <person name="Nordberg H.P."/>
            <person name="Cantor M.N."/>
            <person name="Hua S.X."/>
        </authorList>
    </citation>
    <scope>NUCLEOTIDE SEQUENCE [LARGE SCALE GENOMIC DNA]</scope>
    <source>
        <strain evidence="3 4">441</strain>
    </source>
</reference>
<evidence type="ECO:0000313" key="4">
    <source>
        <dbReference type="Proteomes" id="UP000054018"/>
    </source>
</evidence>
<dbReference type="Proteomes" id="UP000054018">
    <property type="component" value="Unassembled WGS sequence"/>
</dbReference>
<sequence length="510" mass="57657">MSWDHDIQWCITVVRDDEIDFRFNLLQMPVGYRSFADGISKLKQVTGHDHHSIQRYILCIVAGTAPPRFLAAICALLDFRYLAQMPVFDEQALAKLNTALASFHTDKHAILAAGGCSEHFQIPKLKLMQHVMPSICTSGAPMQWSVDVTEHAHVTEVKNPACAGNNQNYYTQIAHHLGRSDKCFRFDLATNIASSHDSHPDNGGDPTDEDHEPDDEKSHNLLYHSPIQKIVDYFKITDALTNGISHNAPRLTHTFTSSTTAVHLATKPHHRMTVDEAVTLFDLPDLLSAIHDCFNRCANGIDHDISGRRRASLNYSLPSNKIQIWTKVRMQVRNYHNPEMVEPAQTMNVTPPSQEHPRGLYDCVVFSPGAESDWPSQGLNGELSIDIQWCRLNNFPGHMITQLRLVFCMLGTDQFLTYVQCFHVIPPAGHTTDATSSGLHILKRAMRSNRERVGDVLPLSHIRSPVHLIPHFGKTANPHLTTHTSHEFSTEFWLNRYWNKHIYYCLSLCA</sequence>
<feature type="region of interest" description="Disordered" evidence="1">
    <location>
        <begin position="194"/>
        <end position="219"/>
    </location>
</feature>
<feature type="domain" description="DUF6830" evidence="2">
    <location>
        <begin position="232"/>
        <end position="384"/>
    </location>
</feature>